<organism evidence="1 2">
    <name type="scientific">Frankia nepalensis</name>
    <dbReference type="NCBI Taxonomy" id="1836974"/>
    <lineage>
        <taxon>Bacteria</taxon>
        <taxon>Bacillati</taxon>
        <taxon>Actinomycetota</taxon>
        <taxon>Actinomycetes</taxon>
        <taxon>Frankiales</taxon>
        <taxon>Frankiaceae</taxon>
        <taxon>Frankia</taxon>
    </lineage>
</organism>
<accession>A0A937RQD3</accession>
<gene>
    <name evidence="1" type="ORF">I7412_23375</name>
</gene>
<proteinExistence type="predicted"/>
<protein>
    <submittedName>
        <fullName evidence="1">Uncharacterized protein</fullName>
    </submittedName>
</protein>
<comment type="caution">
    <text evidence="1">The sequence shown here is derived from an EMBL/GenBank/DDBJ whole genome shotgun (WGS) entry which is preliminary data.</text>
</comment>
<evidence type="ECO:0000313" key="2">
    <source>
        <dbReference type="Proteomes" id="UP000604475"/>
    </source>
</evidence>
<evidence type="ECO:0000313" key="1">
    <source>
        <dbReference type="EMBL" id="MBL7630056.1"/>
    </source>
</evidence>
<sequence>MRSSVLFLGVSSGPRAGFTAAVGARARRAVPAPASDRWNDDGWNAGLAVWGITPGTAGNTGSAARVDRGRAR</sequence>
<reference evidence="1" key="1">
    <citation type="submission" date="2020-12" db="EMBL/GenBank/DDBJ databases">
        <title>Genomic characterization of non-nitrogen-fixing Frankia strains.</title>
        <authorList>
            <person name="Carlos-Shanley C."/>
            <person name="Guerra T."/>
            <person name="Hahn D."/>
        </authorList>
    </citation>
    <scope>NUCLEOTIDE SEQUENCE</scope>
    <source>
        <strain evidence="1">CN6</strain>
    </source>
</reference>
<dbReference type="EMBL" id="JAEACQ010000242">
    <property type="protein sequence ID" value="MBL7630056.1"/>
    <property type="molecule type" value="Genomic_DNA"/>
</dbReference>
<dbReference type="Proteomes" id="UP000604475">
    <property type="component" value="Unassembled WGS sequence"/>
</dbReference>
<name>A0A937RQD3_9ACTN</name>
<keyword evidence="2" id="KW-1185">Reference proteome</keyword>
<dbReference type="AlphaFoldDB" id="A0A937RQD3"/>
<dbReference type="RefSeq" id="WP_202999425.1">
    <property type="nucleotide sequence ID" value="NZ_JADWYU010000085.1"/>
</dbReference>